<evidence type="ECO:0000313" key="2">
    <source>
        <dbReference type="EMBL" id="MDV6235828.1"/>
    </source>
</evidence>
<feature type="domain" description="Cyanophage baseplate Pam3 plug gp18" evidence="1">
    <location>
        <begin position="5"/>
        <end position="109"/>
    </location>
</feature>
<dbReference type="InterPro" id="IPR054252">
    <property type="entry name" value="Pam3_gp18"/>
</dbReference>
<evidence type="ECO:0000313" key="4">
    <source>
        <dbReference type="Proteomes" id="UP000232122"/>
    </source>
</evidence>
<accession>A0A2N0BES6</accession>
<protein>
    <recommendedName>
        <fullName evidence="1">Cyanophage baseplate Pam3 plug gp18 domain-containing protein</fullName>
    </recommendedName>
</protein>
<dbReference type="Proteomes" id="UP000232122">
    <property type="component" value="Unassembled WGS sequence"/>
</dbReference>
<dbReference type="RefSeq" id="WP_100748512.1">
    <property type="nucleotide sequence ID" value="NZ_NPEF02000010.1"/>
</dbReference>
<gene>
    <name evidence="2" type="ORF">CH379_009335</name>
    <name evidence="3" type="ORF">CH379_06555</name>
</gene>
<evidence type="ECO:0000259" key="1">
    <source>
        <dbReference type="Pfam" id="PF22479"/>
    </source>
</evidence>
<sequence>MNEYTYLPIDPGVFPIRYTFTLDESDYEFEFSHNAEGDFISASVRDQDGNDLFATKLVYGVPLNHAVVDGFPDSILLTPWDVDDFYRDGFEDIPVNSETFGSRVKLYLGERK</sequence>
<dbReference type="OrthoDB" id="329964at2"/>
<dbReference type="AlphaFoldDB" id="A0A2N0BES6"/>
<name>A0A2N0BES6_9LEPT</name>
<accession>A0A2N0BAX3</accession>
<evidence type="ECO:0000313" key="3">
    <source>
        <dbReference type="EMBL" id="PJZ93689.1"/>
    </source>
</evidence>
<keyword evidence="4" id="KW-1185">Reference proteome</keyword>
<reference evidence="3" key="1">
    <citation type="submission" date="2017-07" db="EMBL/GenBank/DDBJ databases">
        <title>Leptospira spp. isolated from tropical soils.</title>
        <authorList>
            <person name="Thibeaux R."/>
            <person name="Iraola G."/>
            <person name="Ferres I."/>
            <person name="Bierque E."/>
            <person name="Girault D."/>
            <person name="Soupe-Gilbert M.-E."/>
            <person name="Picardeau M."/>
            <person name="Goarant C."/>
        </authorList>
    </citation>
    <scope>NUCLEOTIDE SEQUENCE [LARGE SCALE GENOMIC DNA]</scope>
    <source>
        <strain evidence="3">ATI7-C-A5</strain>
    </source>
</reference>
<reference evidence="2 4" key="2">
    <citation type="journal article" date="2018" name="Microb. Genom.">
        <title>Deciphering the unexplored Leptospira diversity from soils uncovers genomic evolution to virulence.</title>
        <authorList>
            <person name="Thibeaux R."/>
            <person name="Iraola G."/>
            <person name="Ferres I."/>
            <person name="Bierque E."/>
            <person name="Girault D."/>
            <person name="Soupe-Gilbert M.E."/>
            <person name="Picardeau M."/>
            <person name="Goarant C."/>
        </authorList>
    </citation>
    <scope>NUCLEOTIDE SEQUENCE [LARGE SCALE GENOMIC DNA]</scope>
    <source>
        <strain evidence="2 4">ATI7-C-A5</strain>
    </source>
</reference>
<dbReference type="Pfam" id="PF22479">
    <property type="entry name" value="Pam3_gp18"/>
    <property type="match status" value="1"/>
</dbReference>
<organism evidence="3">
    <name type="scientific">Leptospira ellisii</name>
    <dbReference type="NCBI Taxonomy" id="2023197"/>
    <lineage>
        <taxon>Bacteria</taxon>
        <taxon>Pseudomonadati</taxon>
        <taxon>Spirochaetota</taxon>
        <taxon>Spirochaetia</taxon>
        <taxon>Leptospirales</taxon>
        <taxon>Leptospiraceae</taxon>
        <taxon>Leptospira</taxon>
    </lineage>
</organism>
<dbReference type="EMBL" id="NPEF01000049">
    <property type="protein sequence ID" value="PJZ93689.1"/>
    <property type="molecule type" value="Genomic_DNA"/>
</dbReference>
<reference evidence="2" key="3">
    <citation type="submission" date="2023-10" db="EMBL/GenBank/DDBJ databases">
        <authorList>
            <person name="Picardeau M."/>
            <person name="Thibeaux R."/>
        </authorList>
    </citation>
    <scope>NUCLEOTIDE SEQUENCE</scope>
    <source>
        <strain evidence="2">ATI7-C-A5</strain>
    </source>
</reference>
<proteinExistence type="predicted"/>
<comment type="caution">
    <text evidence="3">The sequence shown here is derived from an EMBL/GenBank/DDBJ whole genome shotgun (WGS) entry which is preliminary data.</text>
</comment>
<dbReference type="EMBL" id="NPEF02000010">
    <property type="protein sequence ID" value="MDV6235828.1"/>
    <property type="molecule type" value="Genomic_DNA"/>
</dbReference>